<dbReference type="InterPro" id="IPR036097">
    <property type="entry name" value="HisK_dim/P_sf"/>
</dbReference>
<keyword evidence="3" id="KW-0812">Transmembrane</keyword>
<comment type="catalytic activity">
    <reaction evidence="1">
        <text>ATP + protein L-histidine = ADP + protein N-phospho-L-histidine.</text>
        <dbReference type="EC" id="2.7.13.3"/>
    </reaction>
</comment>
<accession>A0A1I2HHE5</accession>
<dbReference type="SUPFAM" id="SSF47384">
    <property type="entry name" value="Homodimeric domain of signal transducing histidine kinase"/>
    <property type="match status" value="1"/>
</dbReference>
<keyword evidence="3" id="KW-0472">Membrane</keyword>
<dbReference type="OrthoDB" id="9797304at2"/>
<feature type="transmembrane region" description="Helical" evidence="3">
    <location>
        <begin position="90"/>
        <end position="110"/>
    </location>
</feature>
<dbReference type="Gene3D" id="1.10.287.130">
    <property type="match status" value="1"/>
</dbReference>
<dbReference type="CDD" id="cd00082">
    <property type="entry name" value="HisKA"/>
    <property type="match status" value="1"/>
</dbReference>
<evidence type="ECO:0000259" key="4">
    <source>
        <dbReference type="Pfam" id="PF00512"/>
    </source>
</evidence>
<sequence>MKRGSTQDTLVDYDIDLSVFDNLMSALVANDSRVAALDTGPEDDAVALELAELLQKFDGDLRTSSLDVLQASLVQASDVRTGVLRIAKTVLYMSLTILVAAMLLFIAFALDSVLTRRALTEKEALLQEAYAADIAKSQFISVMNHELRTPLTSISASLALLKSGVLPHMPAKASRLR</sequence>
<gene>
    <name evidence="5" type="ORF">SAMN04488523_1555</name>
</gene>
<evidence type="ECO:0000256" key="3">
    <source>
        <dbReference type="SAM" id="Phobius"/>
    </source>
</evidence>
<organism evidence="5 6">
    <name type="scientific">Sulfitobacter brevis</name>
    <dbReference type="NCBI Taxonomy" id="74348"/>
    <lineage>
        <taxon>Bacteria</taxon>
        <taxon>Pseudomonadati</taxon>
        <taxon>Pseudomonadota</taxon>
        <taxon>Alphaproteobacteria</taxon>
        <taxon>Rhodobacterales</taxon>
        <taxon>Roseobacteraceae</taxon>
        <taxon>Sulfitobacter</taxon>
    </lineage>
</organism>
<evidence type="ECO:0000313" key="6">
    <source>
        <dbReference type="Proteomes" id="UP000198977"/>
    </source>
</evidence>
<dbReference type="InterPro" id="IPR003661">
    <property type="entry name" value="HisK_dim/P_dom"/>
</dbReference>
<keyword evidence="6" id="KW-1185">Reference proteome</keyword>
<evidence type="ECO:0000313" key="5">
    <source>
        <dbReference type="EMBL" id="SFF29705.1"/>
    </source>
</evidence>
<proteinExistence type="predicted"/>
<keyword evidence="5" id="KW-0418">Kinase</keyword>
<dbReference type="Proteomes" id="UP000198977">
    <property type="component" value="Unassembled WGS sequence"/>
</dbReference>
<feature type="domain" description="Signal transduction histidine kinase dimerisation/phosphoacceptor" evidence="4">
    <location>
        <begin position="135"/>
        <end position="165"/>
    </location>
</feature>
<protein>
    <recommendedName>
        <fullName evidence="2">histidine kinase</fullName>
        <ecNumber evidence="2">2.7.13.3</ecNumber>
    </recommendedName>
</protein>
<keyword evidence="3" id="KW-1133">Transmembrane helix</keyword>
<name>A0A1I2HHE5_9RHOB</name>
<dbReference type="AlphaFoldDB" id="A0A1I2HHE5"/>
<keyword evidence="5" id="KW-0808">Transferase</keyword>
<evidence type="ECO:0000256" key="1">
    <source>
        <dbReference type="ARBA" id="ARBA00000085"/>
    </source>
</evidence>
<dbReference type="EMBL" id="FOMW01000055">
    <property type="protein sequence ID" value="SFF29705.1"/>
    <property type="molecule type" value="Genomic_DNA"/>
</dbReference>
<evidence type="ECO:0000256" key="2">
    <source>
        <dbReference type="ARBA" id="ARBA00012438"/>
    </source>
</evidence>
<dbReference type="Pfam" id="PF00512">
    <property type="entry name" value="HisKA"/>
    <property type="match status" value="1"/>
</dbReference>
<dbReference type="EC" id="2.7.13.3" evidence="2"/>
<dbReference type="GO" id="GO:0000155">
    <property type="term" value="F:phosphorelay sensor kinase activity"/>
    <property type="evidence" value="ECO:0007669"/>
    <property type="project" value="InterPro"/>
</dbReference>
<reference evidence="5 6" key="1">
    <citation type="submission" date="2016-10" db="EMBL/GenBank/DDBJ databases">
        <authorList>
            <person name="de Groot N.N."/>
        </authorList>
    </citation>
    <scope>NUCLEOTIDE SEQUENCE [LARGE SCALE GENOMIC DNA]</scope>
    <source>
        <strain evidence="5 6">DSM 11443</strain>
    </source>
</reference>
<dbReference type="STRING" id="74348.SAMN04488523_1555"/>